<dbReference type="InterPro" id="IPR036116">
    <property type="entry name" value="FN3_sf"/>
</dbReference>
<dbReference type="AlphaFoldDB" id="A0ABD0X4D1"/>
<evidence type="ECO:0000256" key="6">
    <source>
        <dbReference type="ARBA" id="ARBA00023157"/>
    </source>
</evidence>
<evidence type="ECO:0000256" key="2">
    <source>
        <dbReference type="ARBA" id="ARBA00022692"/>
    </source>
</evidence>
<keyword evidence="2 10" id="KW-0812">Transmembrane</keyword>
<protein>
    <recommendedName>
        <fullName evidence="12">Fibronectin type-III domain-containing protein</fullName>
    </recommendedName>
</protein>
<evidence type="ECO:0000256" key="3">
    <source>
        <dbReference type="ARBA" id="ARBA00022729"/>
    </source>
</evidence>
<evidence type="ECO:0000256" key="9">
    <source>
        <dbReference type="SAM" id="MobiDB-lite"/>
    </source>
</evidence>
<dbReference type="Gene3D" id="2.60.40.10">
    <property type="entry name" value="Immunoglobulins"/>
    <property type="match status" value="2"/>
</dbReference>
<evidence type="ECO:0000256" key="1">
    <source>
        <dbReference type="ARBA" id="ARBA00004479"/>
    </source>
</evidence>
<evidence type="ECO:0000313" key="14">
    <source>
        <dbReference type="Proteomes" id="UP001557470"/>
    </source>
</evidence>
<evidence type="ECO:0000313" key="13">
    <source>
        <dbReference type="EMBL" id="KAL0992839.1"/>
    </source>
</evidence>
<feature type="compositionally biased region" description="Polar residues" evidence="9">
    <location>
        <begin position="366"/>
        <end position="400"/>
    </location>
</feature>
<feature type="region of interest" description="Disordered" evidence="9">
    <location>
        <begin position="364"/>
        <end position="426"/>
    </location>
</feature>
<evidence type="ECO:0000256" key="8">
    <source>
        <dbReference type="ARBA" id="ARBA00023180"/>
    </source>
</evidence>
<feature type="chain" id="PRO_5044817727" description="Fibronectin type-III domain-containing protein" evidence="11">
    <location>
        <begin position="18"/>
        <end position="648"/>
    </location>
</feature>
<keyword evidence="6" id="KW-1015">Disulfide bond</keyword>
<organism evidence="13 14">
    <name type="scientific">Umbra pygmaea</name>
    <name type="common">Eastern mudminnow</name>
    <dbReference type="NCBI Taxonomy" id="75934"/>
    <lineage>
        <taxon>Eukaryota</taxon>
        <taxon>Metazoa</taxon>
        <taxon>Chordata</taxon>
        <taxon>Craniata</taxon>
        <taxon>Vertebrata</taxon>
        <taxon>Euteleostomi</taxon>
        <taxon>Actinopterygii</taxon>
        <taxon>Neopterygii</taxon>
        <taxon>Teleostei</taxon>
        <taxon>Protacanthopterygii</taxon>
        <taxon>Esociformes</taxon>
        <taxon>Umbridae</taxon>
        <taxon>Umbra</taxon>
    </lineage>
</organism>
<keyword evidence="4 10" id="KW-1133">Transmembrane helix</keyword>
<dbReference type="InterPro" id="IPR003961">
    <property type="entry name" value="FN3_dom"/>
</dbReference>
<keyword evidence="14" id="KW-1185">Reference proteome</keyword>
<evidence type="ECO:0000256" key="5">
    <source>
        <dbReference type="ARBA" id="ARBA00023136"/>
    </source>
</evidence>
<sequence>MYFIFIFMFTTIGILKADDAMNYENLECFNDYDETLFCRLTTDESKCTGYNMEFNFLSRKKIEPYYCTFEEKKLSDSFFECKCSIDQMILIVGEEFNATLSHSGKQLESRIISISDSIKLKAPTVKVVEPSGNRNFLVKWETNYEKPIPCTDLKAEMSYRRKGESNEVSLNISSNTHEILGRDLEPNSIYSLKIRTYCNYGHRFSDWSEEFEFSHSAQLFQIVIFLICIAIVILTIALFWCAIRLKTKWWDNIPKCSKPDILYMVPGVPKVLDPHKTLVSPIYFDSSITEGKPWTNNLIEGSSRGFQEDCSSEVDKSSMDYAHVDPERMNVHIINHCQNALKQVFDNLGNNLPASSTTDEYAAINSPESNKDSGVSSPDNNPVHSLNETGGSSSYNNMTYSVSLSSSEESEQNKTSPCSAQPRCDNVSHHSNKDVVLKSEPLHMFACTAQPDVNLSTNSEAILQTDFSYGTIVGSETTTSAEDSCLTYDLDVSNMSTPHNVISVVDIYQPFGEALGKDNVRGTDATMPLLPQSFQNVNSCEPLTYDMNPCYQSLTDRGCSLAPSEDDYQALPNLGLDQKVSEQHTKEGKPFDMSVETENSQSSLGSVPLNFIPNSQGGQFLTFGSPFINAFSTDQAIQMENESDYHCL</sequence>
<dbReference type="Proteomes" id="UP001557470">
    <property type="component" value="Unassembled WGS sequence"/>
</dbReference>
<dbReference type="PROSITE" id="PS50853">
    <property type="entry name" value="FN3"/>
    <property type="match status" value="1"/>
</dbReference>
<keyword evidence="3 11" id="KW-0732">Signal</keyword>
<proteinExistence type="predicted"/>
<name>A0ABD0X4D1_UMBPY</name>
<dbReference type="PANTHER" id="PTHR23037:SF35">
    <property type="entry name" value="FIBRONECTIN TYPE-III DOMAIN-CONTAINING PROTEIN"/>
    <property type="match status" value="1"/>
</dbReference>
<keyword evidence="5 10" id="KW-0472">Membrane</keyword>
<evidence type="ECO:0000256" key="11">
    <source>
        <dbReference type="SAM" id="SignalP"/>
    </source>
</evidence>
<dbReference type="EMBL" id="JAGEUA010000003">
    <property type="protein sequence ID" value="KAL0992839.1"/>
    <property type="molecule type" value="Genomic_DNA"/>
</dbReference>
<feature type="domain" description="Fibronectin type-III" evidence="12">
    <location>
        <begin position="122"/>
        <end position="219"/>
    </location>
</feature>
<accession>A0ABD0X4D1</accession>
<gene>
    <name evidence="13" type="ORF">UPYG_G00099230</name>
</gene>
<evidence type="ECO:0000256" key="4">
    <source>
        <dbReference type="ARBA" id="ARBA00022989"/>
    </source>
</evidence>
<dbReference type="InterPro" id="IPR013783">
    <property type="entry name" value="Ig-like_fold"/>
</dbReference>
<dbReference type="PANTHER" id="PTHR23037">
    <property type="entry name" value="CYTOKINE RECEPTOR"/>
    <property type="match status" value="1"/>
</dbReference>
<comment type="subcellular location">
    <subcellularLocation>
        <location evidence="1">Membrane</location>
        <topology evidence="1">Single-pass type I membrane protein</topology>
    </subcellularLocation>
</comment>
<feature type="signal peptide" evidence="11">
    <location>
        <begin position="1"/>
        <end position="17"/>
    </location>
</feature>
<reference evidence="13 14" key="1">
    <citation type="submission" date="2024-06" db="EMBL/GenBank/DDBJ databases">
        <authorList>
            <person name="Pan Q."/>
            <person name="Wen M."/>
            <person name="Jouanno E."/>
            <person name="Zahm M."/>
            <person name="Klopp C."/>
            <person name="Cabau C."/>
            <person name="Louis A."/>
            <person name="Berthelot C."/>
            <person name="Parey E."/>
            <person name="Roest Crollius H."/>
            <person name="Montfort J."/>
            <person name="Robinson-Rechavi M."/>
            <person name="Bouchez O."/>
            <person name="Lampietro C."/>
            <person name="Lopez Roques C."/>
            <person name="Donnadieu C."/>
            <person name="Postlethwait J."/>
            <person name="Bobe J."/>
            <person name="Verreycken H."/>
            <person name="Guiguen Y."/>
        </authorList>
    </citation>
    <scope>NUCLEOTIDE SEQUENCE [LARGE SCALE GENOMIC DNA]</scope>
    <source>
        <strain evidence="13">Up_M1</strain>
        <tissue evidence="13">Testis</tissue>
    </source>
</reference>
<dbReference type="SUPFAM" id="SSF49265">
    <property type="entry name" value="Fibronectin type III"/>
    <property type="match status" value="2"/>
</dbReference>
<keyword evidence="7" id="KW-0675">Receptor</keyword>
<evidence type="ECO:0000256" key="7">
    <source>
        <dbReference type="ARBA" id="ARBA00023170"/>
    </source>
</evidence>
<keyword evidence="8" id="KW-0325">Glycoprotein</keyword>
<evidence type="ECO:0000259" key="12">
    <source>
        <dbReference type="PROSITE" id="PS50853"/>
    </source>
</evidence>
<dbReference type="GO" id="GO:0016020">
    <property type="term" value="C:membrane"/>
    <property type="evidence" value="ECO:0007669"/>
    <property type="project" value="UniProtKB-SubCell"/>
</dbReference>
<feature type="transmembrane region" description="Helical" evidence="10">
    <location>
        <begin position="219"/>
        <end position="243"/>
    </location>
</feature>
<evidence type="ECO:0000256" key="10">
    <source>
        <dbReference type="SAM" id="Phobius"/>
    </source>
</evidence>
<comment type="caution">
    <text evidence="13">The sequence shown here is derived from an EMBL/GenBank/DDBJ whole genome shotgun (WGS) entry which is preliminary data.</text>
</comment>